<reference evidence="1 2" key="1">
    <citation type="submission" date="2020-08" db="EMBL/GenBank/DDBJ databases">
        <title>Genomic Encyclopedia of Type Strains, Phase IV (KMG-IV): sequencing the most valuable type-strain genomes for metagenomic binning, comparative biology and taxonomic classification.</title>
        <authorList>
            <person name="Goeker M."/>
        </authorList>
    </citation>
    <scope>NUCLEOTIDE SEQUENCE [LARGE SCALE GENOMIC DNA]</scope>
    <source>
        <strain evidence="1 2">DSM 4491</strain>
    </source>
</reference>
<comment type="caution">
    <text evidence="1">The sequence shown here is derived from an EMBL/GenBank/DDBJ whole genome shotgun (WGS) entry which is preliminary data.</text>
</comment>
<evidence type="ECO:0000313" key="1">
    <source>
        <dbReference type="EMBL" id="MBB6458338.1"/>
    </source>
</evidence>
<sequence>MTGLKKITVFTFLALSCIVGHKDLHAAEPAFDKLDCRHLFAEDVLLSDEMGALNRQEQNSIAQGTAPAENQFFIRLDPVPGFGIMKGVTLSPAGQPIKEDGREHDIDHIRQELATVRHYEADKACLKAGIVDNDHDRLSDDASRPSP</sequence>
<dbReference type="RefSeq" id="WP_166116521.1">
    <property type="nucleotide sequence ID" value="NZ_BAABDB010000031.1"/>
</dbReference>
<organism evidence="1 2">
    <name type="scientific">Acetobacter lovaniensis</name>
    <dbReference type="NCBI Taxonomy" id="104100"/>
    <lineage>
        <taxon>Bacteria</taxon>
        <taxon>Pseudomonadati</taxon>
        <taxon>Pseudomonadota</taxon>
        <taxon>Alphaproteobacteria</taxon>
        <taxon>Acetobacterales</taxon>
        <taxon>Acetobacteraceae</taxon>
        <taxon>Acetobacter</taxon>
    </lineage>
</organism>
<dbReference type="EMBL" id="JACHIE010000018">
    <property type="protein sequence ID" value="MBB6458338.1"/>
    <property type="molecule type" value="Genomic_DNA"/>
</dbReference>
<dbReference type="AlphaFoldDB" id="A0A841QIR6"/>
<protein>
    <submittedName>
        <fullName evidence="1">Uncharacterized protein</fullName>
    </submittedName>
</protein>
<name>A0A841QIR6_9PROT</name>
<accession>A0A841QIR6</accession>
<keyword evidence="2" id="KW-1185">Reference proteome</keyword>
<evidence type="ECO:0000313" key="2">
    <source>
        <dbReference type="Proteomes" id="UP000578000"/>
    </source>
</evidence>
<dbReference type="Proteomes" id="UP000578000">
    <property type="component" value="Unassembled WGS sequence"/>
</dbReference>
<proteinExistence type="predicted"/>
<dbReference type="PROSITE" id="PS51257">
    <property type="entry name" value="PROKAR_LIPOPROTEIN"/>
    <property type="match status" value="1"/>
</dbReference>
<gene>
    <name evidence="1" type="ORF">HNR55_002945</name>
</gene>